<accession>A0A1I7TUQ9</accession>
<name>A0A1I7TUQ9_9PELO</name>
<evidence type="ECO:0000313" key="3">
    <source>
        <dbReference type="WBParaSite" id="Csp11.Scaffold629.g11978.t1"/>
    </source>
</evidence>
<organism evidence="2 3">
    <name type="scientific">Caenorhabditis tropicalis</name>
    <dbReference type="NCBI Taxonomy" id="1561998"/>
    <lineage>
        <taxon>Eukaryota</taxon>
        <taxon>Metazoa</taxon>
        <taxon>Ecdysozoa</taxon>
        <taxon>Nematoda</taxon>
        <taxon>Chromadorea</taxon>
        <taxon>Rhabditida</taxon>
        <taxon>Rhabditina</taxon>
        <taxon>Rhabditomorpha</taxon>
        <taxon>Rhabditoidea</taxon>
        <taxon>Rhabditidae</taxon>
        <taxon>Peloderinae</taxon>
        <taxon>Caenorhabditis</taxon>
    </lineage>
</organism>
<sequence>MAFKENIASMHMNILHWKVPEEKSFVIQDFLNIGRELGIVKDQEEKEEKSGVYQTQEEEYFNHYWSMHYKLVGSSVMVTLRSRVKDGVPLALTKVHVTRHFEEEDEKPIIKTYGTSIDDRNPEEIGGFLMKAKYLEENYLQFPHTVYFKVQILETKLLEPETYPLPPLPVGLRNDMEIRVKNTVFKVSEQLLSSHSTVLQTLCDKPSRSKTQLAKFSENVDPIDFKFLLAIMCGQPIDEITVEGVLLLARMYGAKVIERKCKRFLRETDKVSLAKKFQLALQYGWEEIRDECVFKCETSAEVAKLVPSHLQTMIYSEAQANWEMMWRNYTRNDDETAHVKRLKELGELTEAMKKMCVEEED</sequence>
<dbReference type="SMART" id="SM00225">
    <property type="entry name" value="BTB"/>
    <property type="match status" value="1"/>
</dbReference>
<dbReference type="Proteomes" id="UP000095282">
    <property type="component" value="Unplaced"/>
</dbReference>
<proteinExistence type="predicted"/>
<dbReference type="InterPro" id="IPR000210">
    <property type="entry name" value="BTB/POZ_dom"/>
</dbReference>
<dbReference type="eggNOG" id="ENOG502TK21">
    <property type="taxonomic scope" value="Eukaryota"/>
</dbReference>
<feature type="domain" description="BTB" evidence="1">
    <location>
        <begin position="174"/>
        <end position="269"/>
    </location>
</feature>
<dbReference type="AlphaFoldDB" id="A0A1I7TUQ9"/>
<dbReference type="WBParaSite" id="Csp11.Scaffold629.g11978.t1">
    <property type="protein sequence ID" value="Csp11.Scaffold629.g11978.t1"/>
    <property type="gene ID" value="Csp11.Scaffold629.g11978"/>
</dbReference>
<dbReference type="Pfam" id="PF00651">
    <property type="entry name" value="BTB"/>
    <property type="match status" value="1"/>
</dbReference>
<reference evidence="3" key="1">
    <citation type="submission" date="2016-11" db="UniProtKB">
        <authorList>
            <consortium name="WormBaseParasite"/>
        </authorList>
    </citation>
    <scope>IDENTIFICATION</scope>
</reference>
<dbReference type="PANTHER" id="PTHR22743">
    <property type="entry name" value="MEPRIN/TRAF-LIKE MATH FAMILY-C.ELEGANS"/>
    <property type="match status" value="1"/>
</dbReference>
<evidence type="ECO:0000313" key="2">
    <source>
        <dbReference type="Proteomes" id="UP000095282"/>
    </source>
</evidence>
<keyword evidence="2" id="KW-1185">Reference proteome</keyword>
<dbReference type="Gene3D" id="3.30.710.10">
    <property type="entry name" value="Potassium Channel Kv1.1, Chain A"/>
    <property type="match status" value="1"/>
</dbReference>
<dbReference type="PANTHER" id="PTHR22743:SF165">
    <property type="entry name" value="BTB AND MATH DOMAIN CONTAINING-RELATED"/>
    <property type="match status" value="1"/>
</dbReference>
<evidence type="ECO:0000259" key="1">
    <source>
        <dbReference type="SMART" id="SM00225"/>
    </source>
</evidence>
<dbReference type="InterPro" id="IPR052664">
    <property type="entry name" value="BTB-MATH_domain_protein"/>
</dbReference>
<dbReference type="InterPro" id="IPR011333">
    <property type="entry name" value="SKP1/BTB/POZ_sf"/>
</dbReference>
<dbReference type="SUPFAM" id="SSF54695">
    <property type="entry name" value="POZ domain"/>
    <property type="match status" value="1"/>
</dbReference>
<protein>
    <submittedName>
        <fullName evidence="3">BTB domain-containing protein</fullName>
    </submittedName>
</protein>